<proteinExistence type="predicted"/>
<name>A0ABD5ZD32_9EURY</name>
<evidence type="ECO:0000313" key="3">
    <source>
        <dbReference type="Proteomes" id="UP001596481"/>
    </source>
</evidence>
<evidence type="ECO:0000313" key="2">
    <source>
        <dbReference type="EMBL" id="MFC7203118.1"/>
    </source>
</evidence>
<sequence>MALVDSVIVFLVSFLIGALGIYVGGRIVTQTKSFGKAALTALIGALAWSLTGLLFGWIPLLGPLLALIVYLAVVNWQYPSGWASAAAIALIAWVTSAIILYLLTLFNILAVNAFGVPGV</sequence>
<gene>
    <name evidence="2" type="ORF">ACFQJC_06305</name>
</gene>
<dbReference type="RefSeq" id="WP_390222433.1">
    <property type="nucleotide sequence ID" value="NZ_JBHTAA010000002.1"/>
</dbReference>
<keyword evidence="1" id="KW-0472">Membrane</keyword>
<dbReference type="EMBL" id="JBHTAA010000002">
    <property type="protein sequence ID" value="MFC7203118.1"/>
    <property type="molecule type" value="Genomic_DNA"/>
</dbReference>
<organism evidence="2 3">
    <name type="scientific">Haloferax namakaokahaiae</name>
    <dbReference type="NCBI Taxonomy" id="1748331"/>
    <lineage>
        <taxon>Archaea</taxon>
        <taxon>Methanobacteriati</taxon>
        <taxon>Methanobacteriota</taxon>
        <taxon>Stenosarchaea group</taxon>
        <taxon>Halobacteria</taxon>
        <taxon>Halobacteriales</taxon>
        <taxon>Haloferacaceae</taxon>
        <taxon>Haloferax</taxon>
    </lineage>
</organism>
<feature type="transmembrane region" description="Helical" evidence="1">
    <location>
        <begin position="6"/>
        <end position="25"/>
    </location>
</feature>
<dbReference type="Proteomes" id="UP001596481">
    <property type="component" value="Unassembled WGS sequence"/>
</dbReference>
<feature type="transmembrane region" description="Helical" evidence="1">
    <location>
        <begin position="82"/>
        <end position="103"/>
    </location>
</feature>
<keyword evidence="3" id="KW-1185">Reference proteome</keyword>
<feature type="transmembrane region" description="Helical" evidence="1">
    <location>
        <begin position="37"/>
        <end position="70"/>
    </location>
</feature>
<keyword evidence="1" id="KW-1133">Transmembrane helix</keyword>
<accession>A0ABD5ZD32</accession>
<evidence type="ECO:0000256" key="1">
    <source>
        <dbReference type="SAM" id="Phobius"/>
    </source>
</evidence>
<reference evidence="2 3" key="1">
    <citation type="journal article" date="2019" name="Int. J. Syst. Evol. Microbiol.">
        <title>The Global Catalogue of Microorganisms (GCM) 10K type strain sequencing project: providing services to taxonomists for standard genome sequencing and annotation.</title>
        <authorList>
            <consortium name="The Broad Institute Genomics Platform"/>
            <consortium name="The Broad Institute Genome Sequencing Center for Infectious Disease"/>
            <person name="Wu L."/>
            <person name="Ma J."/>
        </authorList>
    </citation>
    <scope>NUCLEOTIDE SEQUENCE [LARGE SCALE GENOMIC DNA]</scope>
    <source>
        <strain evidence="2 3">DSM 29988</strain>
    </source>
</reference>
<keyword evidence="1" id="KW-0812">Transmembrane</keyword>
<comment type="caution">
    <text evidence="2">The sequence shown here is derived from an EMBL/GenBank/DDBJ whole genome shotgun (WGS) entry which is preliminary data.</text>
</comment>
<protein>
    <submittedName>
        <fullName evidence="2">Uncharacterized protein</fullName>
    </submittedName>
</protein>
<dbReference type="AlphaFoldDB" id="A0ABD5ZD32"/>